<dbReference type="AlphaFoldDB" id="A0A2V2YCY7"/>
<feature type="domain" description="HTH arsR-type" evidence="4">
    <location>
        <begin position="9"/>
        <end position="103"/>
    </location>
</feature>
<evidence type="ECO:0000259" key="4">
    <source>
        <dbReference type="PROSITE" id="PS50987"/>
    </source>
</evidence>
<evidence type="ECO:0000313" key="5">
    <source>
        <dbReference type="EMBL" id="PWV89134.1"/>
    </source>
</evidence>
<dbReference type="PANTHER" id="PTHR33154:SF33">
    <property type="entry name" value="TRANSCRIPTIONAL REPRESSOR SDPR"/>
    <property type="match status" value="1"/>
</dbReference>
<dbReference type="InterPro" id="IPR036390">
    <property type="entry name" value="WH_DNA-bd_sf"/>
</dbReference>
<dbReference type="GO" id="GO:0003700">
    <property type="term" value="F:DNA-binding transcription factor activity"/>
    <property type="evidence" value="ECO:0007669"/>
    <property type="project" value="InterPro"/>
</dbReference>
<comment type="caution">
    <text evidence="5">The sequence shown here is derived from an EMBL/GenBank/DDBJ whole genome shotgun (WGS) entry which is preliminary data.</text>
</comment>
<keyword evidence="1" id="KW-0805">Transcription regulation</keyword>
<sequence>MSQQTEHTLKQFKDCIPLLEVLTDENRQAIIMLLAQNKLGLNVNTISGHMNLSRPAVSHHLKVLKQSGYIKAEKKGVENYYVLTVRKPLEQLKSLITSVEYACNWSNDDPKT</sequence>
<dbReference type="RefSeq" id="WP_110047598.1">
    <property type="nucleotide sequence ID" value="NZ_CP054613.1"/>
</dbReference>
<protein>
    <submittedName>
        <fullName evidence="5">DNA-binding transcriptional ArsR family regulator</fullName>
    </submittedName>
</protein>
<dbReference type="CDD" id="cd00090">
    <property type="entry name" value="HTH_ARSR"/>
    <property type="match status" value="1"/>
</dbReference>
<dbReference type="GO" id="GO:0003677">
    <property type="term" value="F:DNA binding"/>
    <property type="evidence" value="ECO:0007669"/>
    <property type="project" value="UniProtKB-KW"/>
</dbReference>
<dbReference type="InterPro" id="IPR001845">
    <property type="entry name" value="HTH_ArsR_DNA-bd_dom"/>
</dbReference>
<dbReference type="InterPro" id="IPR036388">
    <property type="entry name" value="WH-like_DNA-bd_sf"/>
</dbReference>
<dbReference type="InterPro" id="IPR051081">
    <property type="entry name" value="HTH_MetalResp_TranReg"/>
</dbReference>
<name>A0A2V2YCY7_9BACL</name>
<evidence type="ECO:0000256" key="1">
    <source>
        <dbReference type="ARBA" id="ARBA00023015"/>
    </source>
</evidence>
<reference evidence="5 6" key="1">
    <citation type="submission" date="2018-05" db="EMBL/GenBank/DDBJ databases">
        <title>Genomic Encyclopedia of Type Strains, Phase III (KMG-III): the genomes of soil and plant-associated and newly described type strains.</title>
        <authorList>
            <person name="Whitman W."/>
        </authorList>
    </citation>
    <scope>NUCLEOTIDE SEQUENCE [LARGE SCALE GENOMIC DNA]</scope>
    <source>
        <strain evidence="5 6">CECT 5696</strain>
    </source>
</reference>
<keyword evidence="6" id="KW-1185">Reference proteome</keyword>
<dbReference type="InterPro" id="IPR011991">
    <property type="entry name" value="ArsR-like_HTH"/>
</dbReference>
<accession>A0A2V2YCY7</accession>
<organism evidence="5 6">
    <name type="scientific">Paenibacillus cellulosilyticus</name>
    <dbReference type="NCBI Taxonomy" id="375489"/>
    <lineage>
        <taxon>Bacteria</taxon>
        <taxon>Bacillati</taxon>
        <taxon>Bacillota</taxon>
        <taxon>Bacilli</taxon>
        <taxon>Bacillales</taxon>
        <taxon>Paenibacillaceae</taxon>
        <taxon>Paenibacillus</taxon>
    </lineage>
</organism>
<dbReference type="Gene3D" id="1.10.10.10">
    <property type="entry name" value="Winged helix-like DNA-binding domain superfamily/Winged helix DNA-binding domain"/>
    <property type="match status" value="1"/>
</dbReference>
<dbReference type="OrthoDB" id="9798835at2"/>
<dbReference type="PRINTS" id="PR00778">
    <property type="entry name" value="HTHARSR"/>
</dbReference>
<keyword evidence="2 5" id="KW-0238">DNA-binding</keyword>
<dbReference type="EMBL" id="QGTQ01000049">
    <property type="protein sequence ID" value="PWV89134.1"/>
    <property type="molecule type" value="Genomic_DNA"/>
</dbReference>
<proteinExistence type="predicted"/>
<dbReference type="PROSITE" id="PS50987">
    <property type="entry name" value="HTH_ARSR_2"/>
    <property type="match status" value="1"/>
</dbReference>
<evidence type="ECO:0000256" key="2">
    <source>
        <dbReference type="ARBA" id="ARBA00023125"/>
    </source>
</evidence>
<dbReference type="SMART" id="SM00418">
    <property type="entry name" value="HTH_ARSR"/>
    <property type="match status" value="1"/>
</dbReference>
<dbReference type="Pfam" id="PF01022">
    <property type="entry name" value="HTH_5"/>
    <property type="match status" value="1"/>
</dbReference>
<gene>
    <name evidence="5" type="ORF">DFQ01_14931</name>
</gene>
<evidence type="ECO:0000256" key="3">
    <source>
        <dbReference type="ARBA" id="ARBA00023163"/>
    </source>
</evidence>
<dbReference type="Proteomes" id="UP000246635">
    <property type="component" value="Unassembled WGS sequence"/>
</dbReference>
<keyword evidence="3" id="KW-0804">Transcription</keyword>
<dbReference type="SUPFAM" id="SSF46785">
    <property type="entry name" value="Winged helix' DNA-binding domain"/>
    <property type="match status" value="1"/>
</dbReference>
<dbReference type="PANTHER" id="PTHR33154">
    <property type="entry name" value="TRANSCRIPTIONAL REGULATOR, ARSR FAMILY"/>
    <property type="match status" value="1"/>
</dbReference>
<dbReference type="NCBIfam" id="NF033788">
    <property type="entry name" value="HTH_metalloreg"/>
    <property type="match status" value="1"/>
</dbReference>
<evidence type="ECO:0000313" key="6">
    <source>
        <dbReference type="Proteomes" id="UP000246635"/>
    </source>
</evidence>